<dbReference type="EMBL" id="JAGGNH010000009">
    <property type="protein sequence ID" value="KAJ0963643.1"/>
    <property type="molecule type" value="Genomic_DNA"/>
</dbReference>
<proteinExistence type="predicted"/>
<protein>
    <submittedName>
        <fullName evidence="1">Uncharacterized protein</fullName>
    </submittedName>
</protein>
<comment type="caution">
    <text evidence="1">The sequence shown here is derived from an EMBL/GenBank/DDBJ whole genome shotgun (WGS) entry which is preliminary data.</text>
</comment>
<dbReference type="PANTHER" id="PTHR33414:SF5">
    <property type="entry name" value="OS02G0817100 PROTEIN"/>
    <property type="match status" value="1"/>
</dbReference>
<gene>
    <name evidence="1" type="ORF">J5N97_028765</name>
</gene>
<dbReference type="PANTHER" id="PTHR33414">
    <property type="entry name" value="PROTEIN PLASTID MOVEMENT IMPAIRED 1-RELATED 1"/>
    <property type="match status" value="1"/>
</dbReference>
<evidence type="ECO:0000313" key="1">
    <source>
        <dbReference type="EMBL" id="KAJ0963643.1"/>
    </source>
</evidence>
<organism evidence="1 2">
    <name type="scientific">Dioscorea zingiberensis</name>
    <dbReference type="NCBI Taxonomy" id="325984"/>
    <lineage>
        <taxon>Eukaryota</taxon>
        <taxon>Viridiplantae</taxon>
        <taxon>Streptophyta</taxon>
        <taxon>Embryophyta</taxon>
        <taxon>Tracheophyta</taxon>
        <taxon>Spermatophyta</taxon>
        <taxon>Magnoliopsida</taxon>
        <taxon>Liliopsida</taxon>
        <taxon>Dioscoreales</taxon>
        <taxon>Dioscoreaceae</taxon>
        <taxon>Dioscorea</taxon>
    </lineage>
</organism>
<dbReference type="AlphaFoldDB" id="A0A9D5BZK0"/>
<dbReference type="Proteomes" id="UP001085076">
    <property type="component" value="Miscellaneous, Linkage group lg09"/>
</dbReference>
<reference evidence="1" key="2">
    <citation type="journal article" date="2022" name="Hortic Res">
        <title>The genome of Dioscorea zingiberensis sheds light on the biosynthesis, origin and evolution of the medicinally important diosgenin saponins.</title>
        <authorList>
            <person name="Li Y."/>
            <person name="Tan C."/>
            <person name="Li Z."/>
            <person name="Guo J."/>
            <person name="Li S."/>
            <person name="Chen X."/>
            <person name="Wang C."/>
            <person name="Dai X."/>
            <person name="Yang H."/>
            <person name="Song W."/>
            <person name="Hou L."/>
            <person name="Xu J."/>
            <person name="Tong Z."/>
            <person name="Xu A."/>
            <person name="Yuan X."/>
            <person name="Wang W."/>
            <person name="Yang Q."/>
            <person name="Chen L."/>
            <person name="Sun Z."/>
            <person name="Wang K."/>
            <person name="Pan B."/>
            <person name="Chen J."/>
            <person name="Bao Y."/>
            <person name="Liu F."/>
            <person name="Qi X."/>
            <person name="Gang D.R."/>
            <person name="Wen J."/>
            <person name="Li J."/>
        </authorList>
    </citation>
    <scope>NUCLEOTIDE SEQUENCE</scope>
    <source>
        <strain evidence="1">Dzin_1.0</strain>
    </source>
</reference>
<name>A0A9D5BZK0_9LILI</name>
<dbReference type="InterPro" id="IPR039614">
    <property type="entry name" value="PMI1-like"/>
</dbReference>
<keyword evidence="2" id="KW-1185">Reference proteome</keyword>
<dbReference type="OrthoDB" id="773002at2759"/>
<accession>A0A9D5BZK0</accession>
<sequence>MDGRAVVVGWRTKWWKGEQTLPVHVCHGIANFDEIFLHCRNAADVLSILKSFTVWVSLVDAVDCDLGTFHVDLSELLAMVEDSNSEFGAGKALSFHLVGDAHGGALNLSLFCRIIEEEYDEDNIQEAIELEDQIQSKNKCTFSCLPDLKWLRSRPASARRVSSIKSDPGFITIENSVNRYPVNYNQNEDREFITMEKGRSDEEPCCLMFDVERVEDEFLRMLEDKYWRKSRDGDQKLKLSADLDLESLIEEAELELMKASQVWKSREEGVTLEKEEYEELIMKRCLSIENINTCSSTGCSQLHGFGSPI</sequence>
<evidence type="ECO:0000313" key="2">
    <source>
        <dbReference type="Proteomes" id="UP001085076"/>
    </source>
</evidence>
<reference evidence="1" key="1">
    <citation type="submission" date="2021-03" db="EMBL/GenBank/DDBJ databases">
        <authorList>
            <person name="Li Z."/>
            <person name="Yang C."/>
        </authorList>
    </citation>
    <scope>NUCLEOTIDE SEQUENCE</scope>
    <source>
        <strain evidence="1">Dzin_1.0</strain>
        <tissue evidence="1">Leaf</tissue>
    </source>
</reference>